<dbReference type="AlphaFoldDB" id="A0A3P3WCY8"/>
<sequence length="173" mass="19021">MKSLFIKLVFITLFSQAIFAQEEGENPGFDQYSSSVFDSKENALNLVSKMNVNQSLNTLSNNPSGIMIQQIGDFNTVNASFKSSNVNFSVAQNGNNNLIEVSKEANSINQAIIQNGSNNTVSDFTYYTNYDVNMQMIQQGDNQNIQNYGTNSLSKDMKISQSGNGTGVIIINQ</sequence>
<reference evidence="2 3" key="1">
    <citation type="submission" date="2018-11" db="EMBL/GenBank/DDBJ databases">
        <title>Flavobacterium sp. nov., YIM 102600 draft genome.</title>
        <authorList>
            <person name="Li G."/>
            <person name="Jiang Y."/>
        </authorList>
    </citation>
    <scope>NUCLEOTIDE SEQUENCE [LARGE SCALE GENOMIC DNA]</scope>
    <source>
        <strain evidence="2 3">YIM 102600</strain>
    </source>
</reference>
<evidence type="ECO:0000313" key="3">
    <source>
        <dbReference type="Proteomes" id="UP000271937"/>
    </source>
</evidence>
<evidence type="ECO:0008006" key="4">
    <source>
        <dbReference type="Google" id="ProtNLM"/>
    </source>
</evidence>
<evidence type="ECO:0000313" key="2">
    <source>
        <dbReference type="EMBL" id="RRJ93022.1"/>
    </source>
</evidence>
<dbReference type="RefSeq" id="WP_125012065.1">
    <property type="nucleotide sequence ID" value="NZ_RQVR01000004.1"/>
</dbReference>
<keyword evidence="3" id="KW-1185">Reference proteome</keyword>
<accession>A0A3P3WCY8</accession>
<dbReference type="Proteomes" id="UP000271937">
    <property type="component" value="Unassembled WGS sequence"/>
</dbReference>
<organism evidence="2 3">
    <name type="scientific">Flavobacterium macacae</name>
    <dbReference type="NCBI Taxonomy" id="2488993"/>
    <lineage>
        <taxon>Bacteria</taxon>
        <taxon>Pseudomonadati</taxon>
        <taxon>Bacteroidota</taxon>
        <taxon>Flavobacteriia</taxon>
        <taxon>Flavobacteriales</taxon>
        <taxon>Flavobacteriaceae</taxon>
        <taxon>Flavobacterium</taxon>
    </lineage>
</organism>
<name>A0A3P3WCY8_9FLAO</name>
<protein>
    <recommendedName>
        <fullName evidence="4">Curlin</fullName>
    </recommendedName>
</protein>
<dbReference type="OrthoDB" id="1361185at2"/>
<dbReference type="EMBL" id="RQVR01000004">
    <property type="protein sequence ID" value="RRJ93022.1"/>
    <property type="molecule type" value="Genomic_DNA"/>
</dbReference>
<comment type="caution">
    <text evidence="2">The sequence shown here is derived from an EMBL/GenBank/DDBJ whole genome shotgun (WGS) entry which is preliminary data.</text>
</comment>
<proteinExistence type="predicted"/>
<keyword evidence="1" id="KW-0732">Signal</keyword>
<evidence type="ECO:0000256" key="1">
    <source>
        <dbReference type="SAM" id="SignalP"/>
    </source>
</evidence>
<feature type="signal peptide" evidence="1">
    <location>
        <begin position="1"/>
        <end position="20"/>
    </location>
</feature>
<gene>
    <name evidence="2" type="ORF">EG849_05385</name>
</gene>
<feature type="chain" id="PRO_5018276765" description="Curlin" evidence="1">
    <location>
        <begin position="21"/>
        <end position="173"/>
    </location>
</feature>